<protein>
    <submittedName>
        <fullName evidence="2">Uncharacterized protein</fullName>
    </submittedName>
</protein>
<gene>
    <name evidence="2" type="ORF">KP509_36G009000</name>
</gene>
<proteinExistence type="predicted"/>
<organism evidence="2 3">
    <name type="scientific">Ceratopteris richardii</name>
    <name type="common">Triangle waterfern</name>
    <dbReference type="NCBI Taxonomy" id="49495"/>
    <lineage>
        <taxon>Eukaryota</taxon>
        <taxon>Viridiplantae</taxon>
        <taxon>Streptophyta</taxon>
        <taxon>Embryophyta</taxon>
        <taxon>Tracheophyta</taxon>
        <taxon>Polypodiopsida</taxon>
        <taxon>Polypodiidae</taxon>
        <taxon>Polypodiales</taxon>
        <taxon>Pteridineae</taxon>
        <taxon>Pteridaceae</taxon>
        <taxon>Parkerioideae</taxon>
        <taxon>Ceratopteris</taxon>
    </lineage>
</organism>
<name>A0A8T2QAL4_CERRI</name>
<keyword evidence="1" id="KW-0732">Signal</keyword>
<feature type="signal peptide" evidence="1">
    <location>
        <begin position="1"/>
        <end position="24"/>
    </location>
</feature>
<keyword evidence="3" id="KW-1185">Reference proteome</keyword>
<reference evidence="2" key="1">
    <citation type="submission" date="2021-08" db="EMBL/GenBank/DDBJ databases">
        <title>WGS assembly of Ceratopteris richardii.</title>
        <authorList>
            <person name="Marchant D.B."/>
            <person name="Chen G."/>
            <person name="Jenkins J."/>
            <person name="Shu S."/>
            <person name="Leebens-Mack J."/>
            <person name="Grimwood J."/>
            <person name="Schmutz J."/>
            <person name="Soltis P."/>
            <person name="Soltis D."/>
            <person name="Chen Z.-H."/>
        </authorList>
    </citation>
    <scope>NUCLEOTIDE SEQUENCE</scope>
    <source>
        <strain evidence="2">Whitten #5841</strain>
        <tissue evidence="2">Leaf</tissue>
    </source>
</reference>
<sequence>MSCPRRCLCSRLCVLLIKRDCVMCRQTTLSAQDKLNISRIKEQFCFSPKDPGRESVQQLNAAFARLAHFQYA</sequence>
<accession>A0A8T2QAL4</accession>
<dbReference type="Proteomes" id="UP000825935">
    <property type="component" value="Chromosome 36"/>
</dbReference>
<feature type="chain" id="PRO_5035769921" evidence="1">
    <location>
        <begin position="25"/>
        <end position="72"/>
    </location>
</feature>
<evidence type="ECO:0000256" key="1">
    <source>
        <dbReference type="SAM" id="SignalP"/>
    </source>
</evidence>
<evidence type="ECO:0000313" key="3">
    <source>
        <dbReference type="Proteomes" id="UP000825935"/>
    </source>
</evidence>
<dbReference type="EMBL" id="CM035441">
    <property type="protein sequence ID" value="KAH7280680.1"/>
    <property type="molecule type" value="Genomic_DNA"/>
</dbReference>
<dbReference type="AlphaFoldDB" id="A0A8T2QAL4"/>
<evidence type="ECO:0000313" key="2">
    <source>
        <dbReference type="EMBL" id="KAH7280680.1"/>
    </source>
</evidence>
<comment type="caution">
    <text evidence="2">The sequence shown here is derived from an EMBL/GenBank/DDBJ whole genome shotgun (WGS) entry which is preliminary data.</text>
</comment>